<reference evidence="3" key="1">
    <citation type="journal article" date="2022" name="Int. J. Mol. Sci.">
        <title>Draft Genome of Tanacetum Coccineum: Genomic Comparison of Closely Related Tanacetum-Family Plants.</title>
        <authorList>
            <person name="Yamashiro T."/>
            <person name="Shiraishi A."/>
            <person name="Nakayama K."/>
            <person name="Satake H."/>
        </authorList>
    </citation>
    <scope>NUCLEOTIDE SEQUENCE</scope>
</reference>
<name>A0ABQ4YVT7_9ASTR</name>
<dbReference type="Pfam" id="PF25597">
    <property type="entry name" value="SH3_retrovirus"/>
    <property type="match status" value="1"/>
</dbReference>
<comment type="caution">
    <text evidence="3">The sequence shown here is derived from an EMBL/GenBank/DDBJ whole genome shotgun (WGS) entry which is preliminary data.</text>
</comment>
<dbReference type="Proteomes" id="UP001151760">
    <property type="component" value="Unassembled WGS sequence"/>
</dbReference>
<feature type="region of interest" description="Disordered" evidence="1">
    <location>
        <begin position="247"/>
        <end position="283"/>
    </location>
</feature>
<dbReference type="PANTHER" id="PTHR42648:SF27">
    <property type="entry name" value="RNA-DIRECTED DNA POLYMERASE"/>
    <property type="match status" value="1"/>
</dbReference>
<dbReference type="InterPro" id="IPR039537">
    <property type="entry name" value="Retrotran_Ty1/copia-like"/>
</dbReference>
<keyword evidence="4" id="KW-1185">Reference proteome</keyword>
<reference evidence="3" key="2">
    <citation type="submission" date="2022-01" db="EMBL/GenBank/DDBJ databases">
        <authorList>
            <person name="Yamashiro T."/>
            <person name="Shiraishi A."/>
            <person name="Satake H."/>
            <person name="Nakayama K."/>
        </authorList>
    </citation>
    <scope>NUCLEOTIDE SEQUENCE</scope>
</reference>
<dbReference type="InterPro" id="IPR036397">
    <property type="entry name" value="RNaseH_sf"/>
</dbReference>
<gene>
    <name evidence="3" type="ORF">Tco_0730634</name>
</gene>
<dbReference type="Gene3D" id="3.30.420.10">
    <property type="entry name" value="Ribonuclease H-like superfamily/Ribonuclease H"/>
    <property type="match status" value="1"/>
</dbReference>
<sequence>MAIQGGRIQKSNKKSLNAKGKGKGKGKGKDKSYIPKPKNPKPYEKEHPAKDDTCHHCKEGLRGERKLKQGALYLFMGNDVHAQVEAIGSYDLVLPNGLLVELSSSLHLQTRQSERRNRTLLDMVRSMMNLTTLPLSFWDYAPEIATCILNMVPTKKVDKTPYELWYGKVPNLSYLKLWGCEALVKQDTPDKLQQKSVKCIFIGYPKETMGYYFYFLPENKIIVARYAEFLEKNLISQEVSGRAEELKEIQDKDTSPSEITSEIPMEVEGFEPPHEEEAPVRRSVRTHRAPKRLCLNVEVEEHSLGDLNEPANYKAAMIRSRI</sequence>
<dbReference type="PANTHER" id="PTHR42648">
    <property type="entry name" value="TRANSPOSASE, PUTATIVE-RELATED"/>
    <property type="match status" value="1"/>
</dbReference>
<dbReference type="EMBL" id="BQNB010010694">
    <property type="protein sequence ID" value="GJS80753.1"/>
    <property type="molecule type" value="Genomic_DNA"/>
</dbReference>
<evidence type="ECO:0000313" key="4">
    <source>
        <dbReference type="Proteomes" id="UP001151760"/>
    </source>
</evidence>
<dbReference type="InterPro" id="IPR057670">
    <property type="entry name" value="SH3_retrovirus"/>
</dbReference>
<evidence type="ECO:0000256" key="1">
    <source>
        <dbReference type="SAM" id="MobiDB-lite"/>
    </source>
</evidence>
<dbReference type="SUPFAM" id="SSF53098">
    <property type="entry name" value="Ribonuclease H-like"/>
    <property type="match status" value="1"/>
</dbReference>
<accession>A0ABQ4YVT7</accession>
<proteinExistence type="predicted"/>
<feature type="region of interest" description="Disordered" evidence="1">
    <location>
        <begin position="1"/>
        <end position="52"/>
    </location>
</feature>
<dbReference type="InterPro" id="IPR012337">
    <property type="entry name" value="RNaseH-like_sf"/>
</dbReference>
<evidence type="ECO:0000313" key="3">
    <source>
        <dbReference type="EMBL" id="GJS80753.1"/>
    </source>
</evidence>
<feature type="compositionally biased region" description="Basic and acidic residues" evidence="1">
    <location>
        <begin position="41"/>
        <end position="52"/>
    </location>
</feature>
<feature type="compositionally biased region" description="Basic and acidic residues" evidence="1">
    <location>
        <begin position="271"/>
        <end position="280"/>
    </location>
</feature>
<feature type="domain" description="Retroviral polymerase SH3-like" evidence="2">
    <location>
        <begin position="180"/>
        <end position="236"/>
    </location>
</feature>
<evidence type="ECO:0000259" key="2">
    <source>
        <dbReference type="Pfam" id="PF25597"/>
    </source>
</evidence>
<protein>
    <submittedName>
        <fullName evidence="3">Retrotransposon protein, putative, ty1-copia subclass</fullName>
    </submittedName>
</protein>
<organism evidence="3 4">
    <name type="scientific">Tanacetum coccineum</name>
    <dbReference type="NCBI Taxonomy" id="301880"/>
    <lineage>
        <taxon>Eukaryota</taxon>
        <taxon>Viridiplantae</taxon>
        <taxon>Streptophyta</taxon>
        <taxon>Embryophyta</taxon>
        <taxon>Tracheophyta</taxon>
        <taxon>Spermatophyta</taxon>
        <taxon>Magnoliopsida</taxon>
        <taxon>eudicotyledons</taxon>
        <taxon>Gunneridae</taxon>
        <taxon>Pentapetalae</taxon>
        <taxon>asterids</taxon>
        <taxon>campanulids</taxon>
        <taxon>Asterales</taxon>
        <taxon>Asteraceae</taxon>
        <taxon>Asteroideae</taxon>
        <taxon>Anthemideae</taxon>
        <taxon>Anthemidinae</taxon>
        <taxon>Tanacetum</taxon>
    </lineage>
</organism>